<evidence type="ECO:0000313" key="8">
    <source>
        <dbReference type="EMBL" id="KAF6168819.1"/>
    </source>
</evidence>
<feature type="compositionally biased region" description="Acidic residues" evidence="6">
    <location>
        <begin position="188"/>
        <end position="201"/>
    </location>
</feature>
<dbReference type="PANTHER" id="PTHR43811:SF19">
    <property type="entry name" value="39 KDA FK506-BINDING NUCLEAR PROTEIN"/>
    <property type="match status" value="1"/>
</dbReference>
<dbReference type="PROSITE" id="PS50059">
    <property type="entry name" value="FKBP_PPIASE"/>
    <property type="match status" value="1"/>
</dbReference>
<feature type="compositionally biased region" description="Basic residues" evidence="6">
    <location>
        <begin position="380"/>
        <end position="390"/>
    </location>
</feature>
<feature type="compositionally biased region" description="Acidic residues" evidence="6">
    <location>
        <begin position="111"/>
        <end position="130"/>
    </location>
</feature>
<evidence type="ECO:0000256" key="2">
    <source>
        <dbReference type="ARBA" id="ARBA00013194"/>
    </source>
</evidence>
<gene>
    <name evidence="8" type="ORF">GIB67_042126</name>
</gene>
<evidence type="ECO:0000256" key="1">
    <source>
        <dbReference type="ARBA" id="ARBA00000971"/>
    </source>
</evidence>
<dbReference type="AlphaFoldDB" id="A0A7J7NNR2"/>
<feature type="region of interest" description="Disordered" evidence="6">
    <location>
        <begin position="105"/>
        <end position="130"/>
    </location>
</feature>
<keyword evidence="3 5" id="KW-0697">Rotamase</keyword>
<evidence type="ECO:0000256" key="4">
    <source>
        <dbReference type="ARBA" id="ARBA00023235"/>
    </source>
</evidence>
<comment type="catalytic activity">
    <reaction evidence="1 5">
        <text>[protein]-peptidylproline (omega=180) = [protein]-peptidylproline (omega=0)</text>
        <dbReference type="Rhea" id="RHEA:16237"/>
        <dbReference type="Rhea" id="RHEA-COMP:10747"/>
        <dbReference type="Rhea" id="RHEA-COMP:10748"/>
        <dbReference type="ChEBI" id="CHEBI:83833"/>
        <dbReference type="ChEBI" id="CHEBI:83834"/>
        <dbReference type="EC" id="5.2.1.8"/>
    </reaction>
</comment>
<proteinExistence type="predicted"/>
<dbReference type="PANTHER" id="PTHR43811">
    <property type="entry name" value="FKBP-TYPE PEPTIDYL-PROLYL CIS-TRANS ISOMERASE FKPA"/>
    <property type="match status" value="1"/>
</dbReference>
<name>A0A7J7NNR2_9MAGN</name>
<dbReference type="EC" id="5.2.1.8" evidence="2 5"/>
<comment type="caution">
    <text evidence="8">The sequence shown here is derived from an EMBL/GenBank/DDBJ whole genome shotgun (WGS) entry which is preliminary data.</text>
</comment>
<feature type="compositionally biased region" description="Basic and acidic residues" evidence="6">
    <location>
        <begin position="328"/>
        <end position="338"/>
    </location>
</feature>
<keyword evidence="4 5" id="KW-0413">Isomerase</keyword>
<dbReference type="InterPro" id="IPR046357">
    <property type="entry name" value="PPIase_dom_sf"/>
</dbReference>
<accession>A0A7J7NNR2</accession>
<sequence>MAFWGVEIKSGKPFTHSLVHSRGRLHISQASLGIEGSSTKKTSVQINVGDKSPIILCHFIPSGKESCSLNIELEEAEDVVFSVLGPRSVNLIGYYLGNGQEFNHDGSDTESYGEDIDESESGSDYAEDEFSDEYEEDFIDDDGIEMFPDSPRRNSGVVIEEILDDGDQPAKANGGSKRLKKKYQISDSADDDDEEILDNDDQPAKGNSGSKRLKKKYQISDSDDDDRKIVVKGHTSVPVEDEDGFPVSSLSKNKRVKDEGDQVKGLKRKMDIIQDDRTERGVAQPKDSLTQSSDAGHENDEKPKKKKKKNKGKTSEKLDDNNNTNTIGEEKIESDNAKADNAAQDQLVGDEADYVLLSANKSVKKPTADAVSDKDNSDVKKKKKNKKNKKSKTEEDSTDANTDEIKQKEAVVATEAKKSEVKPQQVREFSNGLIIEEIEMGKPDGQKASPGKKISVKYIGKLKKTGKIFDSSVGGPPFKFRLGVGEVISGWDVGVNGMRVGDKRRLTIPPSMAYKETGAGKIPPNAWLVFDVELVSVH</sequence>
<dbReference type="Gene3D" id="2.60.120.340">
    <property type="entry name" value="Nucleoplasmin core domain"/>
    <property type="match status" value="1"/>
</dbReference>
<evidence type="ECO:0000256" key="5">
    <source>
        <dbReference type="PROSITE-ProRule" id="PRU00277"/>
    </source>
</evidence>
<dbReference type="SUPFAM" id="SSF54534">
    <property type="entry name" value="FKBP-like"/>
    <property type="match status" value="1"/>
</dbReference>
<dbReference type="FunFam" id="3.10.50.40:FF:000006">
    <property type="entry name" value="Peptidyl-prolyl cis-trans isomerase"/>
    <property type="match status" value="1"/>
</dbReference>
<evidence type="ECO:0000313" key="9">
    <source>
        <dbReference type="Proteomes" id="UP000541444"/>
    </source>
</evidence>
<feature type="region of interest" description="Disordered" evidence="6">
    <location>
        <begin position="162"/>
        <end position="345"/>
    </location>
</feature>
<dbReference type="EMBL" id="JACGCM010000677">
    <property type="protein sequence ID" value="KAF6168819.1"/>
    <property type="molecule type" value="Genomic_DNA"/>
</dbReference>
<dbReference type="Pfam" id="PF00254">
    <property type="entry name" value="FKBP_C"/>
    <property type="match status" value="1"/>
</dbReference>
<keyword evidence="9" id="KW-1185">Reference proteome</keyword>
<dbReference type="GO" id="GO:0003755">
    <property type="term" value="F:peptidyl-prolyl cis-trans isomerase activity"/>
    <property type="evidence" value="ECO:0007669"/>
    <property type="project" value="UniProtKB-KW"/>
</dbReference>
<reference evidence="8 9" key="1">
    <citation type="journal article" date="2020" name="IScience">
        <title>Genome Sequencing of the Endangered Kingdonia uniflora (Circaeasteraceae, Ranunculales) Reveals Potential Mechanisms of Evolutionary Specialization.</title>
        <authorList>
            <person name="Sun Y."/>
            <person name="Deng T."/>
            <person name="Zhang A."/>
            <person name="Moore M.J."/>
            <person name="Landis J.B."/>
            <person name="Lin N."/>
            <person name="Zhang H."/>
            <person name="Zhang X."/>
            <person name="Huang J."/>
            <person name="Zhang X."/>
            <person name="Sun H."/>
            <person name="Wang H."/>
        </authorList>
    </citation>
    <scope>NUCLEOTIDE SEQUENCE [LARGE SCALE GENOMIC DNA]</scope>
    <source>
        <strain evidence="8">TB1705</strain>
        <tissue evidence="8">Leaf</tissue>
    </source>
</reference>
<evidence type="ECO:0000259" key="7">
    <source>
        <dbReference type="PROSITE" id="PS50059"/>
    </source>
</evidence>
<protein>
    <recommendedName>
        <fullName evidence="2 5">peptidylprolyl isomerase</fullName>
        <ecNumber evidence="2 5">5.2.1.8</ecNumber>
    </recommendedName>
</protein>
<dbReference type="InterPro" id="IPR041232">
    <property type="entry name" value="NPL"/>
</dbReference>
<dbReference type="OrthoDB" id="1902587at2759"/>
<feature type="domain" description="PPIase FKBP-type" evidence="7">
    <location>
        <begin position="451"/>
        <end position="538"/>
    </location>
</feature>
<dbReference type="Pfam" id="PF17800">
    <property type="entry name" value="NPL"/>
    <property type="match status" value="1"/>
</dbReference>
<feature type="compositionally biased region" description="Basic and acidic residues" evidence="6">
    <location>
        <begin position="256"/>
        <end position="280"/>
    </location>
</feature>
<dbReference type="Proteomes" id="UP000541444">
    <property type="component" value="Unassembled WGS sequence"/>
</dbReference>
<evidence type="ECO:0000256" key="6">
    <source>
        <dbReference type="SAM" id="MobiDB-lite"/>
    </source>
</evidence>
<dbReference type="Gene3D" id="3.10.50.40">
    <property type="match status" value="1"/>
</dbReference>
<feature type="region of interest" description="Disordered" evidence="6">
    <location>
        <begin position="359"/>
        <end position="404"/>
    </location>
</feature>
<dbReference type="InterPro" id="IPR001179">
    <property type="entry name" value="PPIase_FKBP_dom"/>
</dbReference>
<evidence type="ECO:0000256" key="3">
    <source>
        <dbReference type="ARBA" id="ARBA00023110"/>
    </source>
</evidence>
<organism evidence="8 9">
    <name type="scientific">Kingdonia uniflora</name>
    <dbReference type="NCBI Taxonomy" id="39325"/>
    <lineage>
        <taxon>Eukaryota</taxon>
        <taxon>Viridiplantae</taxon>
        <taxon>Streptophyta</taxon>
        <taxon>Embryophyta</taxon>
        <taxon>Tracheophyta</taxon>
        <taxon>Spermatophyta</taxon>
        <taxon>Magnoliopsida</taxon>
        <taxon>Ranunculales</taxon>
        <taxon>Circaeasteraceae</taxon>
        <taxon>Kingdonia</taxon>
    </lineage>
</organism>